<dbReference type="FunFam" id="1.10.10.10:FF:000310">
    <property type="entry name" value="Bloom syndrome RecQ-like helicase"/>
    <property type="match status" value="1"/>
</dbReference>
<evidence type="ECO:0000256" key="11">
    <source>
        <dbReference type="ARBA" id="ARBA00022840"/>
    </source>
</evidence>
<dbReference type="Pfam" id="PF00570">
    <property type="entry name" value="HRDC"/>
    <property type="match status" value="1"/>
</dbReference>
<dbReference type="SMART" id="SM00487">
    <property type="entry name" value="DEXDc"/>
    <property type="match status" value="1"/>
</dbReference>
<dbReference type="GO" id="GO:0005694">
    <property type="term" value="C:chromosome"/>
    <property type="evidence" value="ECO:0007669"/>
    <property type="project" value="TreeGrafter"/>
</dbReference>
<gene>
    <name evidence="24" type="primary">Blm</name>
    <name evidence="24" type="ORF">ALOBEC_R14017</name>
</gene>
<comment type="similarity">
    <text evidence="3">Belongs to the helicase family. RecQ subfamily.</text>
</comment>
<dbReference type="FunFam" id="1.10.150.80:FF:000003">
    <property type="entry name" value="Bloom syndrome RecQ-like helicase"/>
    <property type="match status" value="1"/>
</dbReference>
<dbReference type="GO" id="GO:0005634">
    <property type="term" value="C:nucleus"/>
    <property type="evidence" value="ECO:0007669"/>
    <property type="project" value="UniProtKB-SubCell"/>
</dbReference>
<dbReference type="SMART" id="SM00490">
    <property type="entry name" value="HELICc"/>
    <property type="match status" value="1"/>
</dbReference>
<evidence type="ECO:0000259" key="22">
    <source>
        <dbReference type="PROSITE" id="PS51192"/>
    </source>
</evidence>
<dbReference type="CDD" id="cd18016">
    <property type="entry name" value="DEXHc_RecQ2_BLM"/>
    <property type="match status" value="1"/>
</dbReference>
<dbReference type="InterPro" id="IPR010997">
    <property type="entry name" value="HRDC-like_sf"/>
</dbReference>
<evidence type="ECO:0000256" key="3">
    <source>
        <dbReference type="ARBA" id="ARBA00005446"/>
    </source>
</evidence>
<dbReference type="PROSITE" id="PS51192">
    <property type="entry name" value="HELICASE_ATP_BIND_1"/>
    <property type="match status" value="1"/>
</dbReference>
<evidence type="ECO:0000313" key="24">
    <source>
        <dbReference type="EMBL" id="NXW83608.1"/>
    </source>
</evidence>
<dbReference type="OrthoDB" id="10261556at2759"/>
<evidence type="ECO:0000256" key="16">
    <source>
        <dbReference type="ARBA" id="ARBA00034617"/>
    </source>
</evidence>
<evidence type="ECO:0000256" key="2">
    <source>
        <dbReference type="ARBA" id="ARBA00004123"/>
    </source>
</evidence>
<comment type="cofactor">
    <cofactor evidence="1">
        <name>Zn(2+)</name>
        <dbReference type="ChEBI" id="CHEBI:29105"/>
    </cofactor>
</comment>
<proteinExistence type="inferred from homology"/>
<evidence type="ECO:0000256" key="6">
    <source>
        <dbReference type="ARBA" id="ARBA00022741"/>
    </source>
</evidence>
<evidence type="ECO:0000256" key="12">
    <source>
        <dbReference type="ARBA" id="ARBA00023125"/>
    </source>
</evidence>
<name>A0A7L4FA03_9COLU</name>
<dbReference type="EMBL" id="VWYH01001693">
    <property type="protein sequence ID" value="NXW83608.1"/>
    <property type="molecule type" value="Genomic_DNA"/>
</dbReference>
<dbReference type="Gene3D" id="3.40.50.300">
    <property type="entry name" value="P-loop containing nucleotide triphosphate hydrolases"/>
    <property type="match status" value="2"/>
</dbReference>
<keyword evidence="25" id="KW-1185">Reference proteome</keyword>
<dbReference type="InterPro" id="IPR002464">
    <property type="entry name" value="DNA/RNA_helicase_DEAH_CS"/>
</dbReference>
<dbReference type="InterPro" id="IPR004589">
    <property type="entry name" value="DNA_helicase_ATP-dep_RecQ"/>
</dbReference>
<accession>A0A7L4FA03</accession>
<dbReference type="Gene3D" id="1.10.10.10">
    <property type="entry name" value="Winged helix-like DNA-binding domain superfamily/Winged helix DNA-binding domain"/>
    <property type="match status" value="1"/>
</dbReference>
<dbReference type="InterPro" id="IPR027417">
    <property type="entry name" value="P-loop_NTPase"/>
</dbReference>
<dbReference type="SUPFAM" id="SSF47819">
    <property type="entry name" value="HRDC-like"/>
    <property type="match status" value="1"/>
</dbReference>
<keyword evidence="9" id="KW-0347">Helicase</keyword>
<dbReference type="Pfam" id="PF16124">
    <property type="entry name" value="RecQ_Zn_bind"/>
    <property type="match status" value="1"/>
</dbReference>
<sequence>NISNIFKESPPGGRSTPSSTKSQPGKVVPTQPVADGDPGAEDAGEGLRLEQQLHGVMEEMCRLLDAVPLRELQALSCARDLLQLRDLRRKLLAGSVTWSKSGTRDTFPTSGRAHVERDPPAQPGAAPRAGTSSSFGCDRSSPGPTHLPPARPGTVHPSCFSTKTNQTLDTSCASKPSVGELGCPSTTALPVPKADGTDGFGLGPRAQTSWGSSRSEEPRLGTAGAVSRAAAAAPATGSLAANDTDFDLDYFDIDDFDEDWENSVNVSAPQTPSAPSYQPIGEGPPSKSLSSKILSRVKGAAAVSSAAAPKSSFVMATKNSSDRPVNNPALERFRGTKFPHSEEMMNTFHKKFGLHCFRTNQLEAINAALLGEDCFILMPTGGGKSLCYQLPACVSAGVTIVISPLRSLIIDQVQKLKTLDIAATYLTGDRTDADASKIYMQLSKKDPVIKLLYVTPEKVCASGRLMSALENLYDRRLLARFVIDEAHCVSQWGHDFRQDYKRLNMLRKKFRSVPMMALTATANPRVQKDIQNQLEMLKPQVFTMSFNRQNLKYDVLPKKPKKVAMDCLEWIKKYHPHDSGIIYCLSRHECDTTAAILQQEGLAALAYHAGLPDSNRDLVQKKWINQEGCQVICATIAFGMGIDKPDVRYVIHASLPKSLEGYYQESGRAGRDGEMSHCLLFYSYSDVTRLRRLILMEKDGNSHTRQTHFNNLYSMVHYCENVVDCRRIQLLAYFGETDFNPNFCKDHPEVICDNCSRKKDYKSRNVTEEVKSIIRFVQEHCGQMGRINAKRNLGSGRYTLNMMVDIFLGTKSAKIQSGIFGKGAAYSRHNVERLFRKLVLDKILDEDLYITANDQAVAYVVLGEKAPAVLNGSLQVEFHETESASAIRKQRASVAKMSQREEMVKKCLGELTDTCKTLGKVFDVHYFNIFSTSTLKKIAETLSSDPEVLLQIDGVTEDKLEKYGAEIIKVMEKYSEWTLQEDAACQSADTVTGSTGTPESDEEAEDGGTTSSYFCNNANQRRKRKRPPNFRESKRKKMSHGGSQQFHPKGYVYRRTRRPFGSRAPAGSGSDSIAATPGAAGRLGILAPPKPKARHFLQPSYSIL</sequence>
<dbReference type="InterPro" id="IPR036388">
    <property type="entry name" value="WH-like_DNA-bd_sf"/>
</dbReference>
<dbReference type="AlphaFoldDB" id="A0A7L4FA03"/>
<dbReference type="PROSITE" id="PS50967">
    <property type="entry name" value="HRDC"/>
    <property type="match status" value="1"/>
</dbReference>
<dbReference type="InterPro" id="IPR014001">
    <property type="entry name" value="Helicase_ATP-bd"/>
</dbReference>
<dbReference type="GO" id="GO:0009378">
    <property type="term" value="F:four-way junction helicase activity"/>
    <property type="evidence" value="ECO:0007669"/>
    <property type="project" value="TreeGrafter"/>
</dbReference>
<evidence type="ECO:0000256" key="5">
    <source>
        <dbReference type="ARBA" id="ARBA00022723"/>
    </source>
</evidence>
<dbReference type="FunFam" id="3.40.50.300:FF:000537">
    <property type="entry name" value="Bloom syndrome RecQ-like helicase"/>
    <property type="match status" value="1"/>
</dbReference>
<dbReference type="SUPFAM" id="SSF46785">
    <property type="entry name" value="Winged helix' DNA-binding domain"/>
    <property type="match status" value="1"/>
</dbReference>
<feature type="non-terminal residue" evidence="24">
    <location>
        <position position="1"/>
    </location>
</feature>
<feature type="compositionally biased region" description="Polar residues" evidence="20">
    <location>
        <begin position="99"/>
        <end position="109"/>
    </location>
</feature>
<dbReference type="PANTHER" id="PTHR13710:SF153">
    <property type="entry name" value="RECQ-LIKE DNA HELICASE BLM"/>
    <property type="match status" value="1"/>
</dbReference>
<keyword evidence="6" id="KW-0547">Nucleotide-binding</keyword>
<reference evidence="24 25" key="1">
    <citation type="submission" date="2020-02" db="EMBL/GenBank/DDBJ databases">
        <title>Bird 10,000 Genomes (B10K) Project - Family phase.</title>
        <authorList>
            <person name="Zhang G."/>
        </authorList>
    </citation>
    <scope>NUCLEOTIDE SEQUENCE [LARGE SCALE GENOMIC DNA]</scope>
    <source>
        <strain evidence="24">B10K-DU-006-06</strain>
    </source>
</reference>
<keyword evidence="12" id="KW-0238">DNA-binding</keyword>
<feature type="compositionally biased region" description="Polar residues" evidence="20">
    <location>
        <begin position="1008"/>
        <end position="1019"/>
    </location>
</feature>
<evidence type="ECO:0000256" key="19">
    <source>
        <dbReference type="ARBA" id="ARBA00073450"/>
    </source>
</evidence>
<feature type="compositionally biased region" description="Polar residues" evidence="20">
    <location>
        <begin position="265"/>
        <end position="276"/>
    </location>
</feature>
<dbReference type="GO" id="GO:0016818">
    <property type="term" value="F:hydrolase activity, acting on acid anhydrides, in phosphorus-containing anhydrides"/>
    <property type="evidence" value="ECO:0007669"/>
    <property type="project" value="InterPro"/>
</dbReference>
<feature type="region of interest" description="Disordered" evidence="20">
    <location>
        <begin position="986"/>
        <end position="1052"/>
    </location>
</feature>
<feature type="region of interest" description="Disordered" evidence="20">
    <location>
        <begin position="1"/>
        <end position="43"/>
    </location>
</feature>
<organism evidence="24 25">
    <name type="scientific">Pampusana beccarii</name>
    <name type="common">Western bronze ground-dove</name>
    <dbReference type="NCBI Taxonomy" id="2953425"/>
    <lineage>
        <taxon>Eukaryota</taxon>
        <taxon>Metazoa</taxon>
        <taxon>Chordata</taxon>
        <taxon>Craniata</taxon>
        <taxon>Vertebrata</taxon>
        <taxon>Euteleostomi</taxon>
        <taxon>Archelosauria</taxon>
        <taxon>Archosauria</taxon>
        <taxon>Dinosauria</taxon>
        <taxon>Saurischia</taxon>
        <taxon>Theropoda</taxon>
        <taxon>Coelurosauria</taxon>
        <taxon>Aves</taxon>
        <taxon>Neognathae</taxon>
        <taxon>Neoaves</taxon>
        <taxon>Columbimorphae</taxon>
        <taxon>Columbiformes</taxon>
        <taxon>Columbidae</taxon>
        <taxon>Pampusana</taxon>
    </lineage>
</organism>
<protein>
    <recommendedName>
        <fullName evidence="19">RecQ-like DNA helicase BLM</fullName>
        <ecNumber evidence="17">5.6.2.4</ecNumber>
    </recommendedName>
    <alternativeName>
        <fullName evidence="18">DNA 3'-5' helicase BLM</fullName>
    </alternativeName>
</protein>
<dbReference type="GO" id="GO:0043138">
    <property type="term" value="F:3'-5' DNA helicase activity"/>
    <property type="evidence" value="ECO:0007669"/>
    <property type="project" value="UniProtKB-EC"/>
</dbReference>
<dbReference type="Pfam" id="PF08072">
    <property type="entry name" value="BDHCT"/>
    <property type="match status" value="1"/>
</dbReference>
<feature type="region of interest" description="Disordered" evidence="20">
    <location>
        <begin position="99"/>
        <end position="158"/>
    </location>
</feature>
<dbReference type="Pfam" id="PF00270">
    <property type="entry name" value="DEAD"/>
    <property type="match status" value="1"/>
</dbReference>
<dbReference type="GO" id="GO:0000724">
    <property type="term" value="P:double-strand break repair via homologous recombination"/>
    <property type="evidence" value="ECO:0007669"/>
    <property type="project" value="TreeGrafter"/>
</dbReference>
<dbReference type="GO" id="GO:0006260">
    <property type="term" value="P:DNA replication"/>
    <property type="evidence" value="ECO:0007669"/>
    <property type="project" value="UniProtKB-KW"/>
</dbReference>
<comment type="subcellular location">
    <subcellularLocation>
        <location evidence="2">Nucleus</location>
    </subcellularLocation>
</comment>
<dbReference type="GO" id="GO:0005737">
    <property type="term" value="C:cytoplasm"/>
    <property type="evidence" value="ECO:0007669"/>
    <property type="project" value="TreeGrafter"/>
</dbReference>
<dbReference type="PROSITE" id="PS00690">
    <property type="entry name" value="DEAH_ATP_HELICASE"/>
    <property type="match status" value="1"/>
</dbReference>
<dbReference type="EC" id="5.6.2.4" evidence="17"/>
<feature type="domain" description="Helicase ATP-binding" evidence="22">
    <location>
        <begin position="365"/>
        <end position="540"/>
    </location>
</feature>
<evidence type="ECO:0000256" key="9">
    <source>
        <dbReference type="ARBA" id="ARBA00022806"/>
    </source>
</evidence>
<dbReference type="InterPro" id="IPR011545">
    <property type="entry name" value="DEAD/DEAH_box_helicase_dom"/>
</dbReference>
<evidence type="ECO:0000256" key="20">
    <source>
        <dbReference type="SAM" id="MobiDB-lite"/>
    </source>
</evidence>
<dbReference type="PANTHER" id="PTHR13710">
    <property type="entry name" value="DNA HELICASE RECQ FAMILY MEMBER"/>
    <property type="match status" value="1"/>
</dbReference>
<evidence type="ECO:0000256" key="8">
    <source>
        <dbReference type="ARBA" id="ARBA00022801"/>
    </source>
</evidence>
<keyword evidence="4" id="KW-0235">DNA replication</keyword>
<dbReference type="Pfam" id="PF09382">
    <property type="entry name" value="RQC"/>
    <property type="match status" value="1"/>
</dbReference>
<keyword evidence="7" id="KW-0227">DNA damage</keyword>
<dbReference type="Pfam" id="PF00271">
    <property type="entry name" value="Helicase_C"/>
    <property type="match status" value="1"/>
</dbReference>
<feature type="non-terminal residue" evidence="24">
    <location>
        <position position="1104"/>
    </location>
</feature>
<dbReference type="Proteomes" id="UP000541332">
    <property type="component" value="Unassembled WGS sequence"/>
</dbReference>
<evidence type="ECO:0000256" key="14">
    <source>
        <dbReference type="ARBA" id="ARBA00023235"/>
    </source>
</evidence>
<dbReference type="InterPro" id="IPR012532">
    <property type="entry name" value="BDHCT"/>
</dbReference>
<evidence type="ECO:0000259" key="23">
    <source>
        <dbReference type="PROSITE" id="PS51194"/>
    </source>
</evidence>
<keyword evidence="5" id="KW-0479">Metal-binding</keyword>
<evidence type="ECO:0000256" key="13">
    <source>
        <dbReference type="ARBA" id="ARBA00023204"/>
    </source>
</evidence>
<feature type="region of interest" description="Disordered" evidence="20">
    <location>
        <begin position="265"/>
        <end position="288"/>
    </location>
</feature>
<keyword evidence="10" id="KW-0862">Zinc</keyword>
<dbReference type="InterPro" id="IPR032439">
    <property type="entry name" value="BDHCT_assoc"/>
</dbReference>
<dbReference type="NCBIfam" id="TIGR00614">
    <property type="entry name" value="recQ_fam"/>
    <property type="match status" value="1"/>
</dbReference>
<keyword evidence="14" id="KW-0413">Isomerase</keyword>
<keyword evidence="11" id="KW-0067">ATP-binding</keyword>
<feature type="compositionally biased region" description="Low complexity" evidence="20">
    <location>
        <begin position="9"/>
        <end position="22"/>
    </location>
</feature>
<feature type="domain" description="Helicase C-terminal" evidence="23">
    <location>
        <begin position="566"/>
        <end position="713"/>
    </location>
</feature>
<dbReference type="Pfam" id="PF16204">
    <property type="entry name" value="BDHCT_assoc"/>
    <property type="match status" value="1"/>
</dbReference>
<dbReference type="GO" id="GO:0046872">
    <property type="term" value="F:metal ion binding"/>
    <property type="evidence" value="ECO:0007669"/>
    <property type="project" value="UniProtKB-KW"/>
</dbReference>
<evidence type="ECO:0000313" key="25">
    <source>
        <dbReference type="Proteomes" id="UP000541332"/>
    </source>
</evidence>
<keyword evidence="8" id="KW-0378">Hydrolase</keyword>
<dbReference type="InterPro" id="IPR032284">
    <property type="entry name" value="RecQ_Zn-bd"/>
</dbReference>
<keyword evidence="13" id="KW-0234">DNA repair</keyword>
<dbReference type="GO" id="GO:0003677">
    <property type="term" value="F:DNA binding"/>
    <property type="evidence" value="ECO:0007669"/>
    <property type="project" value="UniProtKB-KW"/>
</dbReference>
<evidence type="ECO:0000256" key="1">
    <source>
        <dbReference type="ARBA" id="ARBA00001947"/>
    </source>
</evidence>
<dbReference type="GO" id="GO:0005524">
    <property type="term" value="F:ATP binding"/>
    <property type="evidence" value="ECO:0007669"/>
    <property type="project" value="UniProtKB-KW"/>
</dbReference>
<comment type="caution">
    <text evidence="24">The sequence shown here is derived from an EMBL/GenBank/DDBJ whole genome shotgun (WGS) entry which is preliminary data.</text>
</comment>
<evidence type="ECO:0000256" key="7">
    <source>
        <dbReference type="ARBA" id="ARBA00022763"/>
    </source>
</evidence>
<dbReference type="InterPro" id="IPR018982">
    <property type="entry name" value="RQC_domain"/>
</dbReference>
<evidence type="ECO:0000256" key="10">
    <source>
        <dbReference type="ARBA" id="ARBA00022833"/>
    </source>
</evidence>
<dbReference type="SMART" id="SM00956">
    <property type="entry name" value="RQC"/>
    <property type="match status" value="1"/>
</dbReference>
<feature type="domain" description="HRDC" evidence="21">
    <location>
        <begin position="901"/>
        <end position="981"/>
    </location>
</feature>
<evidence type="ECO:0000256" key="4">
    <source>
        <dbReference type="ARBA" id="ARBA00022705"/>
    </source>
</evidence>
<evidence type="ECO:0000256" key="15">
    <source>
        <dbReference type="ARBA" id="ARBA00023242"/>
    </source>
</evidence>
<evidence type="ECO:0000259" key="21">
    <source>
        <dbReference type="PROSITE" id="PS50967"/>
    </source>
</evidence>
<dbReference type="SMART" id="SM00341">
    <property type="entry name" value="HRDC"/>
    <property type="match status" value="1"/>
</dbReference>
<evidence type="ECO:0000256" key="18">
    <source>
        <dbReference type="ARBA" id="ARBA00044542"/>
    </source>
</evidence>
<feature type="compositionally biased region" description="Polar residues" evidence="20">
    <location>
        <begin position="987"/>
        <end position="998"/>
    </location>
</feature>
<dbReference type="Gene3D" id="1.10.150.80">
    <property type="entry name" value="HRDC domain"/>
    <property type="match status" value="1"/>
</dbReference>
<comment type="catalytic activity">
    <reaction evidence="16">
        <text>Couples ATP hydrolysis with the unwinding of duplex DNA by translocating in the 3'-5' direction.</text>
        <dbReference type="EC" id="5.6.2.4"/>
    </reaction>
</comment>
<dbReference type="PROSITE" id="PS51194">
    <property type="entry name" value="HELICASE_CTER"/>
    <property type="match status" value="1"/>
</dbReference>
<dbReference type="SUPFAM" id="SSF52540">
    <property type="entry name" value="P-loop containing nucleoside triphosphate hydrolases"/>
    <property type="match status" value="2"/>
</dbReference>
<dbReference type="InterPro" id="IPR001650">
    <property type="entry name" value="Helicase_C-like"/>
</dbReference>
<dbReference type="GO" id="GO:0000723">
    <property type="term" value="P:telomere maintenance"/>
    <property type="evidence" value="ECO:0007669"/>
    <property type="project" value="TreeGrafter"/>
</dbReference>
<keyword evidence="15" id="KW-0539">Nucleus</keyword>
<dbReference type="InterPro" id="IPR044876">
    <property type="entry name" value="HRDC_dom_sf"/>
</dbReference>
<dbReference type="CDD" id="cd18794">
    <property type="entry name" value="SF2_C_RecQ"/>
    <property type="match status" value="1"/>
</dbReference>
<evidence type="ECO:0000256" key="17">
    <source>
        <dbReference type="ARBA" id="ARBA00034808"/>
    </source>
</evidence>
<feature type="compositionally biased region" description="Basic residues" evidence="20">
    <location>
        <begin position="1020"/>
        <end position="1039"/>
    </location>
</feature>
<dbReference type="InterPro" id="IPR002121">
    <property type="entry name" value="HRDC_dom"/>
</dbReference>
<dbReference type="InterPro" id="IPR036390">
    <property type="entry name" value="WH_DNA-bd_sf"/>
</dbReference>
<dbReference type="FunFam" id="3.40.50.300:FF:000340">
    <property type="entry name" value="Bloom syndrome, RecQ helicase"/>
    <property type="match status" value="1"/>
</dbReference>